<dbReference type="AlphaFoldDB" id="A0A1G5QJS3"/>
<dbReference type="GO" id="GO:0050918">
    <property type="term" value="P:positive chemotaxis"/>
    <property type="evidence" value="ECO:0007669"/>
    <property type="project" value="TreeGrafter"/>
</dbReference>
<name>A0A1G5QJS3_9RHOB</name>
<proteinExistence type="inferred from homology"/>
<dbReference type="Gene3D" id="2.30.330.10">
    <property type="entry name" value="SpoA-like"/>
    <property type="match status" value="1"/>
</dbReference>
<evidence type="ECO:0000256" key="2">
    <source>
        <dbReference type="SAM" id="MobiDB-lite"/>
    </source>
</evidence>
<dbReference type="PANTHER" id="PTHR30034:SF5">
    <property type="entry name" value="SECRETION SYSTEM APPARATUS PROTEIN SSAQ"/>
    <property type="match status" value="1"/>
</dbReference>
<keyword evidence="4" id="KW-0966">Cell projection</keyword>
<dbReference type="OrthoDB" id="8903804at2"/>
<feature type="domain" description="Flagellar motor switch protein FliN-like C-terminal" evidence="3">
    <location>
        <begin position="29"/>
        <end position="98"/>
    </location>
</feature>
<dbReference type="InterPro" id="IPR036429">
    <property type="entry name" value="SpoA-like_sf"/>
</dbReference>
<dbReference type="GO" id="GO:0071978">
    <property type="term" value="P:bacterial-type flagellum-dependent swarming motility"/>
    <property type="evidence" value="ECO:0007669"/>
    <property type="project" value="TreeGrafter"/>
</dbReference>
<dbReference type="Pfam" id="PF01052">
    <property type="entry name" value="FliMN_C"/>
    <property type="match status" value="1"/>
</dbReference>
<dbReference type="InterPro" id="IPR001543">
    <property type="entry name" value="FliN-like_C"/>
</dbReference>
<sequence length="102" mass="11562">MTEEYLETYEGEQEYEEAETPSPAPVPEEMLNLPVQFTFTLAAEEVSMMEFARVTQGYFLDSNIDLNGEVEIKVNGKKYGTGRLIQIGHRIGVQVEQWPSGE</sequence>
<organism evidence="4 5">
    <name type="scientific">Epibacterium ulvae</name>
    <dbReference type="NCBI Taxonomy" id="1156985"/>
    <lineage>
        <taxon>Bacteria</taxon>
        <taxon>Pseudomonadati</taxon>
        <taxon>Pseudomonadota</taxon>
        <taxon>Alphaproteobacteria</taxon>
        <taxon>Rhodobacterales</taxon>
        <taxon>Roseobacteraceae</taxon>
        <taxon>Epibacterium</taxon>
    </lineage>
</organism>
<evidence type="ECO:0000313" key="4">
    <source>
        <dbReference type="EMBL" id="SCZ61846.1"/>
    </source>
</evidence>
<accession>A0A1G5QJS3</accession>
<dbReference type="SUPFAM" id="SSF101801">
    <property type="entry name" value="Surface presentation of antigens (SPOA)"/>
    <property type="match status" value="1"/>
</dbReference>
<dbReference type="Proteomes" id="UP000198767">
    <property type="component" value="Unassembled WGS sequence"/>
</dbReference>
<evidence type="ECO:0000259" key="3">
    <source>
        <dbReference type="Pfam" id="PF01052"/>
    </source>
</evidence>
<keyword evidence="5" id="KW-1185">Reference proteome</keyword>
<evidence type="ECO:0000256" key="1">
    <source>
        <dbReference type="ARBA" id="ARBA00009226"/>
    </source>
</evidence>
<gene>
    <name evidence="4" type="ORF">SAMN04488118_104301</name>
</gene>
<comment type="similarity">
    <text evidence="1">Belongs to the FliN/MopA/SpaO family.</text>
</comment>
<dbReference type="RefSeq" id="WP_090218102.1">
    <property type="nucleotide sequence ID" value="NZ_FMWG01000004.1"/>
</dbReference>
<dbReference type="STRING" id="1156985.SAMN04488118_104301"/>
<reference evidence="4 5" key="1">
    <citation type="submission" date="2016-10" db="EMBL/GenBank/DDBJ databases">
        <authorList>
            <person name="de Groot N.N."/>
        </authorList>
    </citation>
    <scope>NUCLEOTIDE SEQUENCE [LARGE SCALE GENOMIC DNA]</scope>
    <source>
        <strain evidence="4 5">U95</strain>
    </source>
</reference>
<protein>
    <submittedName>
        <fullName evidence="4">Type III flagellar switch regulator (C-ring) FliN C-term</fullName>
    </submittedName>
</protein>
<keyword evidence="4" id="KW-0969">Cilium</keyword>
<dbReference type="EMBL" id="FMWG01000004">
    <property type="protein sequence ID" value="SCZ61846.1"/>
    <property type="molecule type" value="Genomic_DNA"/>
</dbReference>
<keyword evidence="4" id="KW-0282">Flagellum</keyword>
<feature type="compositionally biased region" description="Acidic residues" evidence="2">
    <location>
        <begin position="1"/>
        <end position="19"/>
    </location>
</feature>
<feature type="region of interest" description="Disordered" evidence="2">
    <location>
        <begin position="1"/>
        <end position="28"/>
    </location>
</feature>
<evidence type="ECO:0000313" key="5">
    <source>
        <dbReference type="Proteomes" id="UP000198767"/>
    </source>
</evidence>
<dbReference type="PANTHER" id="PTHR30034">
    <property type="entry name" value="FLAGELLAR MOTOR SWITCH PROTEIN FLIM"/>
    <property type="match status" value="1"/>
</dbReference>